<accession>A0A1I1C6X2</accession>
<reference evidence="2" key="1">
    <citation type="submission" date="2016-10" db="EMBL/GenBank/DDBJ databases">
        <authorList>
            <person name="Varghese N."/>
            <person name="Submissions S."/>
        </authorList>
    </citation>
    <scope>NUCLEOTIDE SEQUENCE [LARGE SCALE GENOMIC DNA]</scope>
    <source>
        <strain evidence="2">CGMCC 4.3568</strain>
    </source>
</reference>
<evidence type="ECO:0008006" key="3">
    <source>
        <dbReference type="Google" id="ProtNLM"/>
    </source>
</evidence>
<organism evidence="1 2">
    <name type="scientific">Amycolatopsis marina</name>
    <dbReference type="NCBI Taxonomy" id="490629"/>
    <lineage>
        <taxon>Bacteria</taxon>
        <taxon>Bacillati</taxon>
        <taxon>Actinomycetota</taxon>
        <taxon>Actinomycetes</taxon>
        <taxon>Pseudonocardiales</taxon>
        <taxon>Pseudonocardiaceae</taxon>
        <taxon>Amycolatopsis</taxon>
    </lineage>
</organism>
<keyword evidence="2" id="KW-1185">Reference proteome</keyword>
<dbReference type="RefSeq" id="WP_091677448.1">
    <property type="nucleotide sequence ID" value="NZ_FOKG01000022.1"/>
</dbReference>
<dbReference type="STRING" id="490629.SAMN05216266_12223"/>
<proteinExistence type="predicted"/>
<evidence type="ECO:0000313" key="2">
    <source>
        <dbReference type="Proteomes" id="UP000243799"/>
    </source>
</evidence>
<dbReference type="PROSITE" id="PS51318">
    <property type="entry name" value="TAT"/>
    <property type="match status" value="1"/>
</dbReference>
<gene>
    <name evidence="1" type="ORF">SAMN05216266_12223</name>
</gene>
<dbReference type="Proteomes" id="UP000243799">
    <property type="component" value="Unassembled WGS sequence"/>
</dbReference>
<dbReference type="EMBL" id="FOKG01000022">
    <property type="protein sequence ID" value="SFB58364.1"/>
    <property type="molecule type" value="Genomic_DNA"/>
</dbReference>
<dbReference type="AlphaFoldDB" id="A0A1I1C6X2"/>
<sequence>MSQSPLARRAFLARMGLLGAAVGVGGLLPRSALAPPATAAENSLLPDLVGLLRPVLAELARDTFNGLTVFVCPGPDAYSDAQGTPSPEPGALQAEGTDFMIASLDNFVPFPDELARPVAAALATGLADTGVDLPGLNLLPAEVGTLDRALRTLLENDATIPLSLPVAGMLNLLATQVNPLAVNGPFLSPFARLTWAEKAAAFRLLEGPDSDLVSLLDAEFPQPLRSSVSGLLKFVGGALLEFATFGSFSEYGVFDPESRQLTGRPVGWELTGYQPDGPVDGWDDFIGYYQGRTEVSDA</sequence>
<dbReference type="OrthoDB" id="4167826at2"/>
<name>A0A1I1C6X2_9PSEU</name>
<dbReference type="InterPro" id="IPR006311">
    <property type="entry name" value="TAT_signal"/>
</dbReference>
<protein>
    <recommendedName>
        <fullName evidence="3">Tat (Twin-arginine translocation) pathway signal sequence</fullName>
    </recommendedName>
</protein>
<evidence type="ECO:0000313" key="1">
    <source>
        <dbReference type="EMBL" id="SFB58364.1"/>
    </source>
</evidence>